<keyword evidence="2" id="KW-1185">Reference proteome</keyword>
<reference evidence="1 2" key="1">
    <citation type="submission" date="2014-04" db="EMBL/GenBank/DDBJ databases">
        <title>Evolutionary Origins and Diversification of the Mycorrhizal Mutualists.</title>
        <authorList>
            <consortium name="DOE Joint Genome Institute"/>
            <consortium name="Mycorrhizal Genomics Consortium"/>
            <person name="Kohler A."/>
            <person name="Kuo A."/>
            <person name="Nagy L.G."/>
            <person name="Floudas D."/>
            <person name="Copeland A."/>
            <person name="Barry K.W."/>
            <person name="Cichocki N."/>
            <person name="Veneault-Fourrey C."/>
            <person name="LaButti K."/>
            <person name="Lindquist E.A."/>
            <person name="Lipzen A."/>
            <person name="Lundell T."/>
            <person name="Morin E."/>
            <person name="Murat C."/>
            <person name="Riley R."/>
            <person name="Ohm R."/>
            <person name="Sun H."/>
            <person name="Tunlid A."/>
            <person name="Henrissat B."/>
            <person name="Grigoriev I.V."/>
            <person name="Hibbett D.S."/>
            <person name="Martin F."/>
        </authorList>
    </citation>
    <scope>NUCLEOTIDE SEQUENCE [LARGE SCALE GENOMIC DNA]</scope>
    <source>
        <strain evidence="1 2">FD-317 M1</strain>
    </source>
</reference>
<proteinExistence type="predicted"/>
<dbReference type="HOGENOM" id="CLU_103041_2_0_1"/>
<sequence>MICNMDIKSIRSGASAKAVLYYITNYNTKSQLKTHVAYAALECAIVKLWDVNLADTPIILKAKQLLQKCVYAIISQQELSSQQVCTYLLGLDDHFMSHKFHLLFWTPIE</sequence>
<gene>
    <name evidence="1" type="ORF">GYMLUDRAFT_178531</name>
</gene>
<evidence type="ECO:0000313" key="2">
    <source>
        <dbReference type="Proteomes" id="UP000053593"/>
    </source>
</evidence>
<evidence type="ECO:0000313" key="1">
    <source>
        <dbReference type="EMBL" id="KIK53764.1"/>
    </source>
</evidence>
<protein>
    <submittedName>
        <fullName evidence="1">Unplaced genomic scaffold GYMLUscaffold_76, whole genome shotgun sequence</fullName>
    </submittedName>
</protein>
<dbReference type="EMBL" id="KN834824">
    <property type="protein sequence ID" value="KIK53764.1"/>
    <property type="molecule type" value="Genomic_DNA"/>
</dbReference>
<accession>A0A0D0BVR6</accession>
<organism evidence="1 2">
    <name type="scientific">Collybiopsis luxurians FD-317 M1</name>
    <dbReference type="NCBI Taxonomy" id="944289"/>
    <lineage>
        <taxon>Eukaryota</taxon>
        <taxon>Fungi</taxon>
        <taxon>Dikarya</taxon>
        <taxon>Basidiomycota</taxon>
        <taxon>Agaricomycotina</taxon>
        <taxon>Agaricomycetes</taxon>
        <taxon>Agaricomycetidae</taxon>
        <taxon>Agaricales</taxon>
        <taxon>Marasmiineae</taxon>
        <taxon>Omphalotaceae</taxon>
        <taxon>Collybiopsis</taxon>
        <taxon>Collybiopsis luxurians</taxon>
    </lineage>
</organism>
<dbReference type="AlphaFoldDB" id="A0A0D0BVR6"/>
<dbReference type="OrthoDB" id="3267861at2759"/>
<name>A0A0D0BVR6_9AGAR</name>
<dbReference type="Proteomes" id="UP000053593">
    <property type="component" value="Unassembled WGS sequence"/>
</dbReference>